<evidence type="ECO:0000256" key="3">
    <source>
        <dbReference type="ARBA" id="ARBA00023274"/>
    </source>
</evidence>
<organism evidence="5">
    <name type="scientific">Euplotes harpa</name>
    <dbReference type="NCBI Taxonomy" id="151035"/>
    <lineage>
        <taxon>Eukaryota</taxon>
        <taxon>Sar</taxon>
        <taxon>Alveolata</taxon>
        <taxon>Ciliophora</taxon>
        <taxon>Intramacronucleata</taxon>
        <taxon>Spirotrichea</taxon>
        <taxon>Hypotrichia</taxon>
        <taxon>Euplotida</taxon>
        <taxon>Euplotidae</taxon>
        <taxon>Euplotes</taxon>
    </lineage>
</organism>
<dbReference type="Gene3D" id="1.10.10.1410">
    <property type="match status" value="1"/>
</dbReference>
<evidence type="ECO:0000256" key="4">
    <source>
        <dbReference type="SAM" id="MobiDB-lite"/>
    </source>
</evidence>
<reference evidence="5" key="1">
    <citation type="submission" date="2021-01" db="EMBL/GenBank/DDBJ databases">
        <authorList>
            <person name="Corre E."/>
            <person name="Pelletier E."/>
            <person name="Niang G."/>
            <person name="Scheremetjew M."/>
            <person name="Finn R."/>
            <person name="Kale V."/>
            <person name="Holt S."/>
            <person name="Cochrane G."/>
            <person name="Meng A."/>
            <person name="Brown T."/>
            <person name="Cohen L."/>
        </authorList>
    </citation>
    <scope>NUCLEOTIDE SEQUENCE</scope>
    <source>
        <strain evidence="5">FSP1.4</strain>
    </source>
</reference>
<name>A0A7S3JCL7_9SPIT</name>
<comment type="similarity">
    <text evidence="1">Belongs to the eukaryotic ribosomal protein P1/P2 family.</text>
</comment>
<feature type="compositionally biased region" description="Acidic residues" evidence="4">
    <location>
        <begin position="92"/>
        <end position="104"/>
    </location>
</feature>
<sequence length="117" mass="11871">MASTATISKAEHDELCCSYASLILLDAEAAVNSDNLSKLITASGNQVDAHWPGLFASAVGSFDLLDLLSNVGSGGVAAAPAGATAAAAAAPAEEEKEPEEEEADVNVGDIFAQEDDY</sequence>
<evidence type="ECO:0008006" key="6">
    <source>
        <dbReference type="Google" id="ProtNLM"/>
    </source>
</evidence>
<dbReference type="GO" id="GO:0022625">
    <property type="term" value="C:cytosolic large ribosomal subunit"/>
    <property type="evidence" value="ECO:0007669"/>
    <property type="project" value="TreeGrafter"/>
</dbReference>
<dbReference type="CDD" id="cd05831">
    <property type="entry name" value="Ribosomal_P1"/>
    <property type="match status" value="1"/>
</dbReference>
<dbReference type="PANTHER" id="PTHR45696">
    <property type="entry name" value="60S ACIDIC RIBOSOMAL PROTEIN P1"/>
    <property type="match status" value="1"/>
</dbReference>
<dbReference type="GO" id="GO:0043021">
    <property type="term" value="F:ribonucleoprotein complex binding"/>
    <property type="evidence" value="ECO:0007669"/>
    <property type="project" value="TreeGrafter"/>
</dbReference>
<proteinExistence type="inferred from homology"/>
<evidence type="ECO:0000256" key="2">
    <source>
        <dbReference type="ARBA" id="ARBA00022980"/>
    </source>
</evidence>
<keyword evidence="3" id="KW-0687">Ribonucleoprotein</keyword>
<dbReference type="FunFam" id="1.10.10.1410:FF:000002">
    <property type="entry name" value="60S acidic ribosomal protein P2"/>
    <property type="match status" value="1"/>
</dbReference>
<dbReference type="GO" id="GO:0002181">
    <property type="term" value="P:cytoplasmic translation"/>
    <property type="evidence" value="ECO:0007669"/>
    <property type="project" value="TreeGrafter"/>
</dbReference>
<dbReference type="AlphaFoldDB" id="A0A7S3JCL7"/>
<dbReference type="InterPro" id="IPR038716">
    <property type="entry name" value="P1/P2_N_sf"/>
</dbReference>
<dbReference type="PANTHER" id="PTHR45696:SF10">
    <property type="entry name" value="LARGE RIBOSOMAL SUBUNIT PROTEIN P1"/>
    <property type="match status" value="1"/>
</dbReference>
<keyword evidence="2" id="KW-0689">Ribosomal protein</keyword>
<dbReference type="GO" id="GO:0003735">
    <property type="term" value="F:structural constituent of ribosome"/>
    <property type="evidence" value="ECO:0007669"/>
    <property type="project" value="TreeGrafter"/>
</dbReference>
<dbReference type="GO" id="GO:0030295">
    <property type="term" value="F:protein kinase activator activity"/>
    <property type="evidence" value="ECO:0007669"/>
    <property type="project" value="TreeGrafter"/>
</dbReference>
<gene>
    <name evidence="5" type="ORF">EHAR0213_LOCUS8951</name>
</gene>
<evidence type="ECO:0000313" key="5">
    <source>
        <dbReference type="EMBL" id="CAE0350038.1"/>
    </source>
</evidence>
<evidence type="ECO:0000256" key="1">
    <source>
        <dbReference type="ARBA" id="ARBA00005436"/>
    </source>
</evidence>
<accession>A0A7S3JCL7</accession>
<dbReference type="EMBL" id="HBII01021499">
    <property type="protein sequence ID" value="CAE0350038.1"/>
    <property type="molecule type" value="Transcribed_RNA"/>
</dbReference>
<feature type="region of interest" description="Disordered" evidence="4">
    <location>
        <begin position="85"/>
        <end position="117"/>
    </location>
</feature>
<dbReference type="Pfam" id="PF00428">
    <property type="entry name" value="Ribosomal_60s"/>
    <property type="match status" value="1"/>
</dbReference>
<protein>
    <recommendedName>
        <fullName evidence="6">60S acidic ribosomal protein P1</fullName>
    </recommendedName>
</protein>